<organism evidence="3 4">
    <name type="scientific">Marinilactibacillus piezotolerans</name>
    <dbReference type="NCBI Taxonomy" id="258723"/>
    <lineage>
        <taxon>Bacteria</taxon>
        <taxon>Bacillati</taxon>
        <taxon>Bacillota</taxon>
        <taxon>Bacilli</taxon>
        <taxon>Lactobacillales</taxon>
        <taxon>Carnobacteriaceae</taxon>
        <taxon>Marinilactibacillus</taxon>
    </lineage>
</organism>
<keyword evidence="4" id="KW-1185">Reference proteome</keyword>
<feature type="signal peptide" evidence="1">
    <location>
        <begin position="1"/>
        <end position="26"/>
    </location>
</feature>
<dbReference type="SUPFAM" id="SSF56281">
    <property type="entry name" value="Metallo-hydrolase/oxidoreductase"/>
    <property type="match status" value="1"/>
</dbReference>
<name>A0A1I3XMJ1_9LACT</name>
<dbReference type="InterPro" id="IPR001279">
    <property type="entry name" value="Metallo-B-lactamas"/>
</dbReference>
<evidence type="ECO:0000313" key="4">
    <source>
        <dbReference type="Proteomes" id="UP000199589"/>
    </source>
</evidence>
<dbReference type="Gene3D" id="3.60.15.10">
    <property type="entry name" value="Ribonuclease Z/Hydroxyacylglutathione hydrolase-like"/>
    <property type="match status" value="1"/>
</dbReference>
<protein>
    <submittedName>
        <fullName evidence="3">Metal-dependent hydrolase, beta-lactamase superfamily II</fullName>
    </submittedName>
</protein>
<keyword evidence="3" id="KW-0378">Hydrolase</keyword>
<gene>
    <name evidence="3" type="ORF">SAMN04488569_101526</name>
</gene>
<dbReference type="RefSeq" id="WP_091896973.1">
    <property type="nucleotide sequence ID" value="NZ_FOSJ01000015.1"/>
</dbReference>
<sequence>MKHLKVKKIMKRIILLILLIMSLSVAGCSAQNGNSTADNLEITFFKIGSADSILLSDGSQTVLIDTGEEEDGEEIIDYLESESIETIDYLVITHFDKDHVGGADTVLNEVDVQNVLVPDYETDSTDYQEFLTAMEDNNLAPTVLTKKLSFSNSSASFTIYPPELSSYESDNDYSLVVSVEHGENRFLFAGDAEAVRLEELMNQLDGEYTLLKVPHHGRYSENSTDFFTKVSPEYAIITSSDKNKEEVVVVSALEKLGTTVYLTREGNVQVISDGETIQVTQ</sequence>
<dbReference type="InterPro" id="IPR052159">
    <property type="entry name" value="Competence_DNA_uptake"/>
</dbReference>
<dbReference type="GO" id="GO:0016787">
    <property type="term" value="F:hydrolase activity"/>
    <property type="evidence" value="ECO:0007669"/>
    <property type="project" value="UniProtKB-KW"/>
</dbReference>
<evidence type="ECO:0000256" key="1">
    <source>
        <dbReference type="SAM" id="SignalP"/>
    </source>
</evidence>
<dbReference type="EMBL" id="FOSJ01000015">
    <property type="protein sequence ID" value="SFK20216.1"/>
    <property type="molecule type" value="Genomic_DNA"/>
</dbReference>
<dbReference type="Pfam" id="PF00753">
    <property type="entry name" value="Lactamase_B"/>
    <property type="match status" value="1"/>
</dbReference>
<dbReference type="AlphaFoldDB" id="A0A1I3XMJ1"/>
<feature type="domain" description="Metallo-beta-lactamase" evidence="2">
    <location>
        <begin position="49"/>
        <end position="240"/>
    </location>
</feature>
<dbReference type="OrthoDB" id="9761531at2"/>
<feature type="chain" id="PRO_5038749497" evidence="1">
    <location>
        <begin position="27"/>
        <end position="281"/>
    </location>
</feature>
<accession>A0A1I3XMJ1</accession>
<dbReference type="SMART" id="SM00849">
    <property type="entry name" value="Lactamase_B"/>
    <property type="match status" value="1"/>
</dbReference>
<dbReference type="PROSITE" id="PS51257">
    <property type="entry name" value="PROKAR_LIPOPROTEIN"/>
    <property type="match status" value="1"/>
</dbReference>
<reference evidence="4" key="1">
    <citation type="submission" date="2016-10" db="EMBL/GenBank/DDBJ databases">
        <authorList>
            <person name="Varghese N."/>
            <person name="Submissions S."/>
        </authorList>
    </citation>
    <scope>NUCLEOTIDE SEQUENCE [LARGE SCALE GENOMIC DNA]</scope>
    <source>
        <strain evidence="4">DSM 16108</strain>
    </source>
</reference>
<dbReference type="InterPro" id="IPR035681">
    <property type="entry name" value="ComA-like_MBL"/>
</dbReference>
<dbReference type="Proteomes" id="UP000199589">
    <property type="component" value="Unassembled WGS sequence"/>
</dbReference>
<evidence type="ECO:0000259" key="2">
    <source>
        <dbReference type="SMART" id="SM00849"/>
    </source>
</evidence>
<dbReference type="PANTHER" id="PTHR30619">
    <property type="entry name" value="DNA INTERNALIZATION/COMPETENCE PROTEIN COMEC/REC2"/>
    <property type="match status" value="1"/>
</dbReference>
<keyword evidence="1" id="KW-0732">Signal</keyword>
<dbReference type="PANTHER" id="PTHR30619:SF1">
    <property type="entry name" value="RECOMBINATION PROTEIN 2"/>
    <property type="match status" value="1"/>
</dbReference>
<evidence type="ECO:0000313" key="3">
    <source>
        <dbReference type="EMBL" id="SFK20216.1"/>
    </source>
</evidence>
<proteinExistence type="predicted"/>
<dbReference type="CDD" id="cd07731">
    <property type="entry name" value="ComA-like_MBL-fold"/>
    <property type="match status" value="1"/>
</dbReference>
<dbReference type="InterPro" id="IPR036866">
    <property type="entry name" value="RibonucZ/Hydroxyglut_hydro"/>
</dbReference>